<dbReference type="GO" id="GO:0005829">
    <property type="term" value="C:cytosol"/>
    <property type="evidence" value="ECO:0007669"/>
    <property type="project" value="TreeGrafter"/>
</dbReference>
<dbReference type="InterPro" id="IPR036788">
    <property type="entry name" value="T_IF-3_C_sf"/>
</dbReference>
<dbReference type="Proteomes" id="UP000095743">
    <property type="component" value="Chromosome"/>
</dbReference>
<dbReference type="InterPro" id="IPR019815">
    <property type="entry name" value="Translation_initiation_fac_3_C"/>
</dbReference>
<evidence type="ECO:0000313" key="10">
    <source>
        <dbReference type="Proteomes" id="UP000095743"/>
    </source>
</evidence>
<dbReference type="Pfam" id="PF00707">
    <property type="entry name" value="IF3_C"/>
    <property type="match status" value="1"/>
</dbReference>
<keyword evidence="4" id="KW-0963">Cytoplasm</keyword>
<feature type="domain" description="Translation initiation factor 3 N-terminal" evidence="8">
    <location>
        <begin position="13"/>
        <end position="82"/>
    </location>
</feature>
<gene>
    <name evidence="4" type="primary">infC</name>
    <name evidence="9" type="ORF">Gferi_04095</name>
</gene>
<comment type="subcellular location">
    <subcellularLocation>
        <location evidence="4 6">Cytoplasm</location>
    </subcellularLocation>
</comment>
<evidence type="ECO:0000259" key="8">
    <source>
        <dbReference type="Pfam" id="PF05198"/>
    </source>
</evidence>
<evidence type="ECO:0000256" key="6">
    <source>
        <dbReference type="RuleBase" id="RU000646"/>
    </source>
</evidence>
<dbReference type="EMBL" id="CP017269">
    <property type="protein sequence ID" value="AOT68811.1"/>
    <property type="molecule type" value="Genomic_DNA"/>
</dbReference>
<dbReference type="NCBIfam" id="TIGR00168">
    <property type="entry name" value="infC"/>
    <property type="match status" value="1"/>
</dbReference>
<dbReference type="HAMAP" id="MF_00080">
    <property type="entry name" value="IF_3"/>
    <property type="match status" value="1"/>
</dbReference>
<reference evidence="9 10" key="1">
    <citation type="submission" date="2016-09" db="EMBL/GenBank/DDBJ databases">
        <title>Genomic analysis reveals versatility of anaerobic energy metabolism of Geosporobacter ferrireducens IRF9 of phylum Firmicutes.</title>
        <authorList>
            <person name="Kim S.-J."/>
        </authorList>
    </citation>
    <scope>NUCLEOTIDE SEQUENCE [LARGE SCALE GENOMIC DNA]</scope>
    <source>
        <strain evidence="9 10">IRF9</strain>
    </source>
</reference>
<dbReference type="SUPFAM" id="SSF55200">
    <property type="entry name" value="Translation initiation factor IF3, C-terminal domain"/>
    <property type="match status" value="1"/>
</dbReference>
<keyword evidence="2 4" id="KW-0396">Initiation factor</keyword>
<evidence type="ECO:0000256" key="2">
    <source>
        <dbReference type="ARBA" id="ARBA00022540"/>
    </source>
</evidence>
<comment type="function">
    <text evidence="4 6">IF-3 binds to the 30S ribosomal subunit and shifts the equilibrium between 70S ribosomes and their 50S and 30S subunits in favor of the free subunits, thus enhancing the availability of 30S subunits on which protein synthesis initiation begins.</text>
</comment>
<dbReference type="PROSITE" id="PS00938">
    <property type="entry name" value="IF3"/>
    <property type="match status" value="1"/>
</dbReference>
<feature type="domain" description="Translation initiation factor 3 C-terminal" evidence="7">
    <location>
        <begin position="89"/>
        <end position="174"/>
    </location>
</feature>
<dbReference type="SUPFAM" id="SSF54364">
    <property type="entry name" value="Translation initiation factor IF3, N-terminal domain"/>
    <property type="match status" value="1"/>
</dbReference>
<dbReference type="PANTHER" id="PTHR10938">
    <property type="entry name" value="TRANSLATION INITIATION FACTOR IF-3"/>
    <property type="match status" value="1"/>
</dbReference>
<dbReference type="GO" id="GO:0016020">
    <property type="term" value="C:membrane"/>
    <property type="evidence" value="ECO:0007669"/>
    <property type="project" value="TreeGrafter"/>
</dbReference>
<comment type="similarity">
    <text evidence="1 4 6">Belongs to the IF-3 family.</text>
</comment>
<comment type="subunit">
    <text evidence="4 6">Monomer.</text>
</comment>
<dbReference type="Pfam" id="PF05198">
    <property type="entry name" value="IF3_N"/>
    <property type="match status" value="1"/>
</dbReference>
<dbReference type="FunFam" id="3.30.110.10:FF:000001">
    <property type="entry name" value="Translation initiation factor IF-3"/>
    <property type="match status" value="1"/>
</dbReference>
<evidence type="ECO:0000256" key="5">
    <source>
        <dbReference type="NCBIfam" id="TIGR00168"/>
    </source>
</evidence>
<dbReference type="InterPro" id="IPR001288">
    <property type="entry name" value="Translation_initiation_fac_3"/>
</dbReference>
<dbReference type="GO" id="GO:0003743">
    <property type="term" value="F:translation initiation factor activity"/>
    <property type="evidence" value="ECO:0007669"/>
    <property type="project" value="UniProtKB-UniRule"/>
</dbReference>
<dbReference type="GO" id="GO:0043022">
    <property type="term" value="F:ribosome binding"/>
    <property type="evidence" value="ECO:0007669"/>
    <property type="project" value="UniProtKB-ARBA"/>
</dbReference>
<name>A0A1D8GD32_9FIRM</name>
<dbReference type="Gene3D" id="3.10.20.80">
    <property type="entry name" value="Translation initiation factor 3 (IF-3), N-terminal domain"/>
    <property type="match status" value="1"/>
</dbReference>
<evidence type="ECO:0000256" key="1">
    <source>
        <dbReference type="ARBA" id="ARBA00005439"/>
    </source>
</evidence>
<dbReference type="InterPro" id="IPR036787">
    <property type="entry name" value="T_IF-3_N_sf"/>
</dbReference>
<dbReference type="Gene3D" id="3.30.110.10">
    <property type="entry name" value="Translation initiation factor 3 (IF-3), C-terminal domain"/>
    <property type="match status" value="1"/>
</dbReference>
<dbReference type="FunFam" id="3.10.20.80:FF:000001">
    <property type="entry name" value="Translation initiation factor IF-3"/>
    <property type="match status" value="1"/>
</dbReference>
<proteinExistence type="inferred from homology"/>
<dbReference type="PANTHER" id="PTHR10938:SF0">
    <property type="entry name" value="TRANSLATION INITIATION FACTOR IF-3, MITOCHONDRIAL"/>
    <property type="match status" value="1"/>
</dbReference>
<protein>
    <recommendedName>
        <fullName evidence="4 5">Translation initiation factor IF-3</fullName>
    </recommendedName>
</protein>
<keyword evidence="10" id="KW-1185">Reference proteome</keyword>
<dbReference type="KEGG" id="gfe:Gferi_04095"/>
<accession>A0A1D8GD32</accession>
<dbReference type="InterPro" id="IPR019814">
    <property type="entry name" value="Translation_initiation_fac_3_N"/>
</dbReference>
<dbReference type="InterPro" id="IPR019813">
    <property type="entry name" value="Translation_initiation_fac3_CS"/>
</dbReference>
<dbReference type="GO" id="GO:0032790">
    <property type="term" value="P:ribosome disassembly"/>
    <property type="evidence" value="ECO:0007669"/>
    <property type="project" value="TreeGrafter"/>
</dbReference>
<organism evidence="9 10">
    <name type="scientific">Geosporobacter ferrireducens</name>
    <dbReference type="NCBI Taxonomy" id="1424294"/>
    <lineage>
        <taxon>Bacteria</taxon>
        <taxon>Bacillati</taxon>
        <taxon>Bacillota</taxon>
        <taxon>Clostridia</taxon>
        <taxon>Peptostreptococcales</taxon>
        <taxon>Thermotaleaceae</taxon>
        <taxon>Geosporobacter</taxon>
    </lineage>
</organism>
<dbReference type="AlphaFoldDB" id="A0A1D8GD32"/>
<evidence type="ECO:0000256" key="3">
    <source>
        <dbReference type="ARBA" id="ARBA00022917"/>
    </source>
</evidence>
<evidence type="ECO:0000313" key="9">
    <source>
        <dbReference type="EMBL" id="AOT68811.1"/>
    </source>
</evidence>
<sequence length="176" mass="20097">MKWRWRIIKELEINEEIRDREVRLIDADGEQLGIVPTKKAMEIAAEKRLDLVKIAPQAKPPVCRIMDFGKYKYELSKKEKEAKKKQKIVSVKEVRLSPNIEEHDLGVKASNAVKFLSSGDKVKVTLRFRGREAGYVDLGYAVMDKFTQLISEAGIVEKKPILEGKSMIMILTPKNA</sequence>
<evidence type="ECO:0000259" key="7">
    <source>
        <dbReference type="Pfam" id="PF00707"/>
    </source>
</evidence>
<dbReference type="STRING" id="1424294.Gferi_04095"/>
<evidence type="ECO:0000256" key="4">
    <source>
        <dbReference type="HAMAP-Rule" id="MF_00080"/>
    </source>
</evidence>
<keyword evidence="3 4" id="KW-0648">Protein biosynthesis</keyword>